<evidence type="ECO:0000256" key="1">
    <source>
        <dbReference type="ARBA" id="ARBA00004651"/>
    </source>
</evidence>
<gene>
    <name evidence="14" type="primary">zntA</name>
    <name evidence="14" type="ORF">ARMA_2762</name>
</gene>
<dbReference type="SFLD" id="SFLDG00002">
    <property type="entry name" value="C1.7:_P-type_atpase_like"/>
    <property type="match status" value="1"/>
</dbReference>
<dbReference type="SUPFAM" id="SSF81665">
    <property type="entry name" value="Calcium ATPase, transmembrane domain M"/>
    <property type="match status" value="1"/>
</dbReference>
<dbReference type="Gene3D" id="2.70.150.10">
    <property type="entry name" value="Calcium-transporting ATPase, cytoplasmic transduction domain A"/>
    <property type="match status" value="1"/>
</dbReference>
<dbReference type="PANTHER" id="PTHR43079:SF1">
    <property type="entry name" value="CADMIUM_ZINC-TRANSPORTING ATPASE HMA1, CHLOROPLASTIC-RELATED"/>
    <property type="match status" value="1"/>
</dbReference>
<feature type="transmembrane region" description="Helical" evidence="11">
    <location>
        <begin position="69"/>
        <end position="88"/>
    </location>
</feature>
<evidence type="ECO:0000256" key="10">
    <source>
        <dbReference type="ARBA" id="ARBA00023136"/>
    </source>
</evidence>
<name>A0A0M8KBI0_9CHLR</name>
<evidence type="ECO:0000313" key="15">
    <source>
        <dbReference type="Proteomes" id="UP000037784"/>
    </source>
</evidence>
<dbReference type="EC" id="3.6.3.5" evidence="14"/>
<keyword evidence="8" id="KW-1278">Translocase</keyword>
<dbReference type="InterPro" id="IPR051949">
    <property type="entry name" value="Cation_Transport_ATPase"/>
</dbReference>
<evidence type="ECO:0000256" key="4">
    <source>
        <dbReference type="ARBA" id="ARBA00022723"/>
    </source>
</evidence>
<keyword evidence="9 11" id="KW-1133">Transmembrane helix</keyword>
<evidence type="ECO:0000259" key="13">
    <source>
        <dbReference type="Pfam" id="PF00122"/>
    </source>
</evidence>
<dbReference type="SFLD" id="SFLDS00003">
    <property type="entry name" value="Haloacid_Dehalogenase"/>
    <property type="match status" value="1"/>
</dbReference>
<feature type="transmembrane region" description="Helical" evidence="11">
    <location>
        <begin position="100"/>
        <end position="125"/>
    </location>
</feature>
<dbReference type="PRINTS" id="PR00119">
    <property type="entry name" value="CATATPASE"/>
</dbReference>
<keyword evidence="14" id="KW-0378">Hydrolase</keyword>
<dbReference type="GO" id="GO:0005886">
    <property type="term" value="C:plasma membrane"/>
    <property type="evidence" value="ECO:0007669"/>
    <property type="project" value="UniProtKB-SubCell"/>
</dbReference>
<keyword evidence="5 11" id="KW-0547">Nucleotide-binding</keyword>
<dbReference type="FunFam" id="2.70.150.10:FF:000002">
    <property type="entry name" value="Copper-transporting ATPase 1, putative"/>
    <property type="match status" value="1"/>
</dbReference>
<feature type="transmembrane region" description="Helical" evidence="11">
    <location>
        <begin position="301"/>
        <end position="325"/>
    </location>
</feature>
<evidence type="ECO:0000256" key="7">
    <source>
        <dbReference type="ARBA" id="ARBA00022842"/>
    </source>
</evidence>
<dbReference type="Gene3D" id="3.40.50.1000">
    <property type="entry name" value="HAD superfamily/HAD-like"/>
    <property type="match status" value="1"/>
</dbReference>
<comment type="subcellular location">
    <subcellularLocation>
        <location evidence="1">Cell membrane</location>
        <topology evidence="1">Multi-pass membrane protein</topology>
    </subcellularLocation>
</comment>
<dbReference type="InterPro" id="IPR023298">
    <property type="entry name" value="ATPase_P-typ_TM_dom_sf"/>
</dbReference>
<dbReference type="PRINTS" id="PR00941">
    <property type="entry name" value="CDATPASE"/>
</dbReference>
<dbReference type="SUPFAM" id="SSF81653">
    <property type="entry name" value="Calcium ATPase, transduction domain A"/>
    <property type="match status" value="1"/>
</dbReference>
<keyword evidence="7" id="KW-0460">Magnesium</keyword>
<dbReference type="NCBIfam" id="TIGR01494">
    <property type="entry name" value="ATPase_P-type"/>
    <property type="match status" value="2"/>
</dbReference>
<reference evidence="15" key="2">
    <citation type="submission" date="2015-08" db="EMBL/GenBank/DDBJ databases">
        <title>Draft Genome Sequence of a Heterotrophic Facultative Anaerobic Bacterium Ardenticatena maritima Strain 110S.</title>
        <authorList>
            <person name="Kawaichi S."/>
            <person name="Yoshida T."/>
            <person name="Sako Y."/>
            <person name="Nakamura R."/>
        </authorList>
    </citation>
    <scope>NUCLEOTIDE SEQUENCE [LARGE SCALE GENOMIC DNA]</scope>
    <source>
        <strain evidence="15">110S</strain>
    </source>
</reference>
<dbReference type="InterPro" id="IPR001757">
    <property type="entry name" value="P_typ_ATPase"/>
</dbReference>
<dbReference type="InterPro" id="IPR059000">
    <property type="entry name" value="ATPase_P-type_domA"/>
</dbReference>
<dbReference type="FunCoup" id="A0A0M8KBI0">
    <property type="interactions" value="31"/>
</dbReference>
<dbReference type="CDD" id="cd07551">
    <property type="entry name" value="P-type_ATPase_HM_ZosA_PfeT-like"/>
    <property type="match status" value="1"/>
</dbReference>
<evidence type="ECO:0000256" key="2">
    <source>
        <dbReference type="ARBA" id="ARBA00006024"/>
    </source>
</evidence>
<dbReference type="EMBL" id="BBZA01000245">
    <property type="protein sequence ID" value="GAP64339.1"/>
    <property type="molecule type" value="Genomic_DNA"/>
</dbReference>
<proteinExistence type="inferred from homology"/>
<feature type="transmembrane region" description="Helical" evidence="11">
    <location>
        <begin position="636"/>
        <end position="655"/>
    </location>
</feature>
<evidence type="ECO:0000313" key="14">
    <source>
        <dbReference type="EMBL" id="GAP64339.1"/>
    </source>
</evidence>
<dbReference type="PANTHER" id="PTHR43079">
    <property type="entry name" value="PROBABLE CADMIUM/ZINC-TRANSPORTING ATPASE HMA1"/>
    <property type="match status" value="1"/>
</dbReference>
<evidence type="ECO:0000256" key="9">
    <source>
        <dbReference type="ARBA" id="ARBA00022989"/>
    </source>
</evidence>
<evidence type="ECO:0000256" key="3">
    <source>
        <dbReference type="ARBA" id="ARBA00022692"/>
    </source>
</evidence>
<evidence type="ECO:0000256" key="5">
    <source>
        <dbReference type="ARBA" id="ARBA00022741"/>
    </source>
</evidence>
<reference evidence="14 15" key="1">
    <citation type="journal article" date="2015" name="Genome Announc.">
        <title>Draft Genome Sequence of a Heterotrophic Facultative Anaerobic Thermophilic Bacterium, Ardenticatena maritima Strain 110ST.</title>
        <authorList>
            <person name="Kawaichi S."/>
            <person name="Yoshida T."/>
            <person name="Sako Y."/>
            <person name="Nakamura R."/>
        </authorList>
    </citation>
    <scope>NUCLEOTIDE SEQUENCE [LARGE SCALE GENOMIC DNA]</scope>
    <source>
        <strain evidence="14 15">110S</strain>
    </source>
</reference>
<evidence type="ECO:0000256" key="12">
    <source>
        <dbReference type="SAM" id="MobiDB-lite"/>
    </source>
</evidence>
<sequence>MTTKMLEHERRDEEQSPTPSTPEPEPSEEADAPEGVNPLEVALTAICTLSLAVAWGGGQIGLLSGTPQLVLYIIAYISGGFFGTIEGLKALRRLELNVDFLMVLAALGAASIGEWAEGATLLFLFSLSNTLQSYALDRSRKAIRALMDLRPAEALVRRPDGREELVPIEHLRIDDIVIVKPGERIPIDGTVIEGTSVVDQSPITGESIPVTKEIGDEVFAGTLNGQGVLEIRVTRRAEDTTLAKIIQMVEQAQTRKAPTQRFLEEFEPRYATGVVLITLALIAVPTLILGRPFDTTFYRAMTFLVVASPCALVISTPASILSAIANAARNGILFKGGAYLEQAATLDAVAFDKTGTLTYGRPRVTSVVPAADVLGDAWFDETLLAQLQPKGVDAPLALPREEILRLAASAERYSEHPLGEAIVEAAHAEGLPLADPEETQAVVGKGVVAEVEGRQIRIGNRKMADEFGELWPMPLQLEARRLEQAGNTVVYVSVDGHPVGLIALADTIREDARTTIETLRAMGVKRIVMLTGDSRRVAQAVARELGIVEVYAELLPQDKVALVERLAQESHVAMVGDGVNDAPAMAVSHLGIAMGAAGTDVALETADVVLMSDDLTKLPYLIGLARRARRIVWQNIAFSLAVILVLIASVFLVNLPLPLGVVGHEGSTLIVVANGLRLLRTPREKILESAMRS</sequence>
<evidence type="ECO:0000256" key="6">
    <source>
        <dbReference type="ARBA" id="ARBA00022840"/>
    </source>
</evidence>
<feature type="region of interest" description="Disordered" evidence="12">
    <location>
        <begin position="1"/>
        <end position="33"/>
    </location>
</feature>
<feature type="domain" description="P-type ATPase A" evidence="13">
    <location>
        <begin position="149"/>
        <end position="250"/>
    </location>
</feature>
<dbReference type="InterPro" id="IPR018303">
    <property type="entry name" value="ATPase_P-typ_P_site"/>
</dbReference>
<dbReference type="SFLD" id="SFLDF00027">
    <property type="entry name" value="p-type_atpase"/>
    <property type="match status" value="1"/>
</dbReference>
<dbReference type="InterPro" id="IPR023214">
    <property type="entry name" value="HAD_sf"/>
</dbReference>
<feature type="transmembrane region" description="Helical" evidence="11">
    <location>
        <begin position="270"/>
        <end position="289"/>
    </location>
</feature>
<dbReference type="Pfam" id="PF00122">
    <property type="entry name" value="E1-E2_ATPase"/>
    <property type="match status" value="1"/>
</dbReference>
<dbReference type="OrthoDB" id="135399at2"/>
<keyword evidence="15" id="KW-1185">Reference proteome</keyword>
<dbReference type="InterPro" id="IPR036412">
    <property type="entry name" value="HAD-like_sf"/>
</dbReference>
<organism evidence="14 15">
    <name type="scientific">Ardenticatena maritima</name>
    <dbReference type="NCBI Taxonomy" id="872965"/>
    <lineage>
        <taxon>Bacteria</taxon>
        <taxon>Bacillati</taxon>
        <taxon>Chloroflexota</taxon>
        <taxon>Ardenticatenia</taxon>
        <taxon>Ardenticatenales</taxon>
        <taxon>Ardenticatenaceae</taxon>
        <taxon>Ardenticatena</taxon>
    </lineage>
</organism>
<evidence type="ECO:0000256" key="8">
    <source>
        <dbReference type="ARBA" id="ARBA00022967"/>
    </source>
</evidence>
<dbReference type="InterPro" id="IPR023299">
    <property type="entry name" value="ATPase_P-typ_cyto_dom_N"/>
</dbReference>
<dbReference type="InterPro" id="IPR044492">
    <property type="entry name" value="P_typ_ATPase_HD_dom"/>
</dbReference>
<dbReference type="InterPro" id="IPR008250">
    <property type="entry name" value="ATPase_P-typ_transduc_dom_A_sf"/>
</dbReference>
<dbReference type="Pfam" id="PF00702">
    <property type="entry name" value="Hydrolase"/>
    <property type="match status" value="1"/>
</dbReference>
<dbReference type="GO" id="GO:0046872">
    <property type="term" value="F:metal ion binding"/>
    <property type="evidence" value="ECO:0007669"/>
    <property type="project" value="UniProtKB-KW"/>
</dbReference>
<dbReference type="InterPro" id="IPR027256">
    <property type="entry name" value="P-typ_ATPase_IB"/>
</dbReference>
<dbReference type="GO" id="GO:0019829">
    <property type="term" value="F:ATPase-coupled monoatomic cation transmembrane transporter activity"/>
    <property type="evidence" value="ECO:0007669"/>
    <property type="project" value="InterPro"/>
</dbReference>
<dbReference type="NCBIfam" id="TIGR01525">
    <property type="entry name" value="ATPase-IB_hvy"/>
    <property type="match status" value="1"/>
</dbReference>
<dbReference type="GO" id="GO:0005524">
    <property type="term" value="F:ATP binding"/>
    <property type="evidence" value="ECO:0007669"/>
    <property type="project" value="UniProtKB-UniRule"/>
</dbReference>
<dbReference type="Gene3D" id="3.40.1110.10">
    <property type="entry name" value="Calcium-transporting ATPase, cytoplasmic domain N"/>
    <property type="match status" value="1"/>
</dbReference>
<dbReference type="EC" id="3.6.3.3" evidence="14"/>
<accession>A0A0M8KBI0</accession>
<keyword evidence="11" id="KW-1003">Cell membrane</keyword>
<dbReference type="GO" id="GO:0016887">
    <property type="term" value="F:ATP hydrolysis activity"/>
    <property type="evidence" value="ECO:0007669"/>
    <property type="project" value="InterPro"/>
</dbReference>
<feature type="compositionally biased region" description="Basic and acidic residues" evidence="12">
    <location>
        <begin position="1"/>
        <end position="14"/>
    </location>
</feature>
<protein>
    <submittedName>
        <fullName evidence="14">Cd2+/Zn2+-exporting ATPase</fullName>
        <ecNumber evidence="14">3.6.3.3</ecNumber>
        <ecNumber evidence="14">3.6.3.5</ecNumber>
    </submittedName>
</protein>
<keyword evidence="4 11" id="KW-0479">Metal-binding</keyword>
<keyword evidence="3 11" id="KW-0812">Transmembrane</keyword>
<keyword evidence="6 11" id="KW-0067">ATP-binding</keyword>
<dbReference type="InParanoid" id="A0A0M8KBI0"/>
<dbReference type="PROSITE" id="PS00154">
    <property type="entry name" value="ATPASE_E1_E2"/>
    <property type="match status" value="1"/>
</dbReference>
<dbReference type="RefSeq" id="WP_160317042.1">
    <property type="nucleotide sequence ID" value="NZ_BBZA01000245.1"/>
</dbReference>
<keyword evidence="10 11" id="KW-0472">Membrane</keyword>
<dbReference type="NCBIfam" id="TIGR01512">
    <property type="entry name" value="ATPase-IB2_Cd"/>
    <property type="match status" value="1"/>
</dbReference>
<dbReference type="Proteomes" id="UP000037784">
    <property type="component" value="Unassembled WGS sequence"/>
</dbReference>
<dbReference type="AlphaFoldDB" id="A0A0M8KBI0"/>
<comment type="caution">
    <text evidence="14">The sequence shown here is derived from an EMBL/GenBank/DDBJ whole genome shotgun (WGS) entry which is preliminary data.</text>
</comment>
<dbReference type="SUPFAM" id="SSF56784">
    <property type="entry name" value="HAD-like"/>
    <property type="match status" value="1"/>
</dbReference>
<evidence type="ECO:0000256" key="11">
    <source>
        <dbReference type="RuleBase" id="RU362081"/>
    </source>
</evidence>
<comment type="similarity">
    <text evidence="2 11">Belongs to the cation transport ATPase (P-type) (TC 3.A.3) family. Type IB subfamily.</text>
</comment>